<evidence type="ECO:0000256" key="2">
    <source>
        <dbReference type="SAM" id="Phobius"/>
    </source>
</evidence>
<evidence type="ECO:0000256" key="1">
    <source>
        <dbReference type="SAM" id="MobiDB-lite"/>
    </source>
</evidence>
<dbReference type="EMBL" id="JAAGWG010000033">
    <property type="protein sequence ID" value="NEK87458.1"/>
    <property type="molecule type" value="Genomic_DNA"/>
</dbReference>
<organism evidence="3 4">
    <name type="scientific">Blastococcus saxobsidens</name>
    <dbReference type="NCBI Taxonomy" id="138336"/>
    <lineage>
        <taxon>Bacteria</taxon>
        <taxon>Bacillati</taxon>
        <taxon>Actinomycetota</taxon>
        <taxon>Actinomycetes</taxon>
        <taxon>Geodermatophilales</taxon>
        <taxon>Geodermatophilaceae</taxon>
        <taxon>Blastococcus</taxon>
    </lineage>
</organism>
<dbReference type="Proteomes" id="UP000479241">
    <property type="component" value="Unassembled WGS sequence"/>
</dbReference>
<dbReference type="AlphaFoldDB" id="A0A6L9W5Z3"/>
<feature type="region of interest" description="Disordered" evidence="1">
    <location>
        <begin position="1"/>
        <end position="31"/>
    </location>
</feature>
<reference evidence="3 4" key="1">
    <citation type="submission" date="2019-12" db="EMBL/GenBank/DDBJ databases">
        <title>the WGS of Blastococcus saxobsidens 67B17.</title>
        <authorList>
            <person name="Jiang Z."/>
        </authorList>
    </citation>
    <scope>NUCLEOTIDE SEQUENCE [LARGE SCALE GENOMIC DNA]</scope>
    <source>
        <strain evidence="3 4">67B17</strain>
    </source>
</reference>
<proteinExistence type="predicted"/>
<feature type="transmembrane region" description="Helical" evidence="2">
    <location>
        <begin position="132"/>
        <end position="153"/>
    </location>
</feature>
<feature type="transmembrane region" description="Helical" evidence="2">
    <location>
        <begin position="105"/>
        <end position="126"/>
    </location>
</feature>
<feature type="transmembrane region" description="Helical" evidence="2">
    <location>
        <begin position="42"/>
        <end position="60"/>
    </location>
</feature>
<evidence type="ECO:0000313" key="4">
    <source>
        <dbReference type="Proteomes" id="UP000479241"/>
    </source>
</evidence>
<gene>
    <name evidence="3" type="ORF">GCU60_17090</name>
</gene>
<dbReference type="RefSeq" id="WP_163207447.1">
    <property type="nucleotide sequence ID" value="NZ_JAAGWG010000033.1"/>
</dbReference>
<accession>A0A6L9W5Z3</accession>
<protein>
    <submittedName>
        <fullName evidence="3">DUF4383 domain-containing protein</fullName>
    </submittedName>
</protein>
<comment type="caution">
    <text evidence="3">The sequence shown here is derived from an EMBL/GenBank/DDBJ whole genome shotgun (WGS) entry which is preliminary data.</text>
</comment>
<dbReference type="Pfam" id="PF14325">
    <property type="entry name" value="DUF4383"/>
    <property type="match status" value="1"/>
</dbReference>
<name>A0A6L9W5Z3_9ACTN</name>
<keyword evidence="2" id="KW-0472">Membrane</keyword>
<feature type="transmembrane region" description="Helical" evidence="2">
    <location>
        <begin position="80"/>
        <end position="98"/>
    </location>
</feature>
<keyword evidence="2" id="KW-0812">Transmembrane</keyword>
<sequence>MALHLPFRRTTSLPAAAPSPSPEVDREEPGPGRDRVLAVHRIGALAVAAVIATFGVLGFLDGLSFFSTEGERIAGLSSNGLLSTISVVTAAVLVAAALRGPRIASTVMIVVGVLFLVSALANLAVLRTDLNILAFGFANVVFSVVAGLVLLVLGTYGRVSGNLPPDSPYARAAAAGEDDDPAAEFPSTPAEWAAEHAMRAAEVAVVQHVATADQRRRVAAMAAHTRRADRRRVWMSFDAPGEGPALPR</sequence>
<evidence type="ECO:0000313" key="3">
    <source>
        <dbReference type="EMBL" id="NEK87458.1"/>
    </source>
</evidence>
<keyword evidence="2" id="KW-1133">Transmembrane helix</keyword>